<accession>A0ABR7KYB3</accession>
<organism evidence="2 3">
    <name type="scientific">Pedobacter fastidiosus</name>
    <dbReference type="NCBI Taxonomy" id="2765361"/>
    <lineage>
        <taxon>Bacteria</taxon>
        <taxon>Pseudomonadati</taxon>
        <taxon>Bacteroidota</taxon>
        <taxon>Sphingobacteriia</taxon>
        <taxon>Sphingobacteriales</taxon>
        <taxon>Sphingobacteriaceae</taxon>
        <taxon>Pedobacter</taxon>
    </lineage>
</organism>
<reference evidence="2 3" key="1">
    <citation type="submission" date="2020-08" db="EMBL/GenBank/DDBJ databases">
        <authorList>
            <person name="Sun Q."/>
            <person name="Inoue M."/>
        </authorList>
    </citation>
    <scope>NUCLEOTIDE SEQUENCE [LARGE SCALE GENOMIC DNA]</scope>
    <source>
        <strain evidence="2 3">CCM 8938</strain>
    </source>
</reference>
<keyword evidence="3" id="KW-1185">Reference proteome</keyword>
<dbReference type="EMBL" id="JACRYL010000032">
    <property type="protein sequence ID" value="MBC6112993.1"/>
    <property type="molecule type" value="Genomic_DNA"/>
</dbReference>
<comment type="caution">
    <text evidence="2">The sequence shown here is derived from an EMBL/GenBank/DDBJ whole genome shotgun (WGS) entry which is preliminary data.</text>
</comment>
<dbReference type="Proteomes" id="UP000652755">
    <property type="component" value="Unassembled WGS sequence"/>
</dbReference>
<sequence length="68" mass="7189">MKTTVIESAKTANKVNNSAVNVNAENNGAPKTNGLPLSGEFDDKPKGQTEAKKAEKPAPTEQPKPQEV</sequence>
<evidence type="ECO:0000256" key="1">
    <source>
        <dbReference type="SAM" id="MobiDB-lite"/>
    </source>
</evidence>
<proteinExistence type="predicted"/>
<protein>
    <submittedName>
        <fullName evidence="2">Uncharacterized protein</fullName>
    </submittedName>
</protein>
<gene>
    <name evidence="2" type="ORF">H7U22_21440</name>
</gene>
<name>A0ABR7KYB3_9SPHI</name>
<feature type="compositionally biased region" description="Low complexity" evidence="1">
    <location>
        <begin position="17"/>
        <end position="27"/>
    </location>
</feature>
<evidence type="ECO:0000313" key="2">
    <source>
        <dbReference type="EMBL" id="MBC6112993.1"/>
    </source>
</evidence>
<evidence type="ECO:0000313" key="3">
    <source>
        <dbReference type="Proteomes" id="UP000652755"/>
    </source>
</evidence>
<feature type="region of interest" description="Disordered" evidence="1">
    <location>
        <begin position="17"/>
        <end position="68"/>
    </location>
</feature>
<feature type="compositionally biased region" description="Basic and acidic residues" evidence="1">
    <location>
        <begin position="41"/>
        <end position="68"/>
    </location>
</feature>
<dbReference type="RefSeq" id="WP_187073412.1">
    <property type="nucleotide sequence ID" value="NZ_JACRYL010000032.1"/>
</dbReference>